<dbReference type="Proteomes" id="UP000315295">
    <property type="component" value="Unassembled WGS sequence"/>
</dbReference>
<feature type="region of interest" description="Disordered" evidence="1">
    <location>
        <begin position="1"/>
        <end position="40"/>
    </location>
</feature>
<evidence type="ECO:0000313" key="3">
    <source>
        <dbReference type="Proteomes" id="UP000315295"/>
    </source>
</evidence>
<dbReference type="AlphaFoldDB" id="A0A540LUU8"/>
<dbReference type="EMBL" id="VIEB01000457">
    <property type="protein sequence ID" value="TQD90264.1"/>
    <property type="molecule type" value="Genomic_DNA"/>
</dbReference>
<proteinExistence type="predicted"/>
<keyword evidence="3" id="KW-1185">Reference proteome</keyword>
<comment type="caution">
    <text evidence="2">The sequence shown here is derived from an EMBL/GenBank/DDBJ whole genome shotgun (WGS) entry which is preliminary data.</text>
</comment>
<gene>
    <name evidence="2" type="ORF">C1H46_024181</name>
</gene>
<evidence type="ECO:0000256" key="1">
    <source>
        <dbReference type="SAM" id="MobiDB-lite"/>
    </source>
</evidence>
<protein>
    <submittedName>
        <fullName evidence="2">Uncharacterized protein</fullName>
    </submittedName>
</protein>
<name>A0A540LUU8_MALBA</name>
<accession>A0A540LUU8</accession>
<feature type="compositionally biased region" description="Basic and acidic residues" evidence="1">
    <location>
        <begin position="1"/>
        <end position="16"/>
    </location>
</feature>
<organism evidence="2 3">
    <name type="scientific">Malus baccata</name>
    <name type="common">Siberian crab apple</name>
    <name type="synonym">Pyrus baccata</name>
    <dbReference type="NCBI Taxonomy" id="106549"/>
    <lineage>
        <taxon>Eukaryota</taxon>
        <taxon>Viridiplantae</taxon>
        <taxon>Streptophyta</taxon>
        <taxon>Embryophyta</taxon>
        <taxon>Tracheophyta</taxon>
        <taxon>Spermatophyta</taxon>
        <taxon>Magnoliopsida</taxon>
        <taxon>eudicotyledons</taxon>
        <taxon>Gunneridae</taxon>
        <taxon>Pentapetalae</taxon>
        <taxon>rosids</taxon>
        <taxon>fabids</taxon>
        <taxon>Rosales</taxon>
        <taxon>Rosaceae</taxon>
        <taxon>Amygdaloideae</taxon>
        <taxon>Maleae</taxon>
        <taxon>Malus</taxon>
    </lineage>
</organism>
<sequence>MNDRRLRTVSDSEKKANSSLKVGSGSEYESRKKKNLKGGIKNPKGGFQIHYITEEEKQAAIAEYYAWEAQEQERFPHLKEGRQLVLLVPDEENIDKPVLDSVTDQLNTTPTCEEKSRCTCNHKQRDDEEKKGPLCRICRDGHHGLEYCPWRGRVPMDATEVGKGFEITCHFCGSLDNKCKHNWSHAVEVFCRICNVEGDHSELECPKLPEIAKEEARVEAKKAKKKAAKARARARAEALKDGQLGSSTITC</sequence>
<evidence type="ECO:0000313" key="2">
    <source>
        <dbReference type="EMBL" id="TQD90264.1"/>
    </source>
</evidence>
<reference evidence="2 3" key="1">
    <citation type="journal article" date="2019" name="G3 (Bethesda)">
        <title>Sequencing of a Wild Apple (Malus baccata) Genome Unravels the Differences Between Cultivated and Wild Apple Species Regarding Disease Resistance and Cold Tolerance.</title>
        <authorList>
            <person name="Chen X."/>
        </authorList>
    </citation>
    <scope>NUCLEOTIDE SEQUENCE [LARGE SCALE GENOMIC DNA]</scope>
    <source>
        <strain evidence="3">cv. Shandingzi</strain>
        <tissue evidence="2">Leaves</tissue>
    </source>
</reference>